<keyword evidence="7" id="KW-1185">Reference proteome</keyword>
<evidence type="ECO:0000313" key="7">
    <source>
        <dbReference type="Proteomes" id="UP001242313"/>
    </source>
</evidence>
<dbReference type="PANTHER" id="PTHR41286">
    <property type="entry name" value="HNH NUCLEASE YAJD-RELATED"/>
    <property type="match status" value="1"/>
</dbReference>
<comment type="caution">
    <text evidence="6">The sequence shown here is derived from an EMBL/GenBank/DDBJ whole genome shotgun (WGS) entry which is preliminary data.</text>
</comment>
<comment type="similarity">
    <text evidence="3">Belongs to the HNH nuclease family.</text>
</comment>
<keyword evidence="2 6" id="KW-0378">Hydrolase</keyword>
<proteinExistence type="inferred from homology"/>
<feature type="domain" description="HNH nuclease" evidence="5">
    <location>
        <begin position="51"/>
        <end position="101"/>
    </location>
</feature>
<dbReference type="Gene3D" id="1.10.30.50">
    <property type="match status" value="1"/>
</dbReference>
<evidence type="ECO:0000256" key="3">
    <source>
        <dbReference type="ARBA" id="ARBA00038412"/>
    </source>
</evidence>
<sequence>MPSKPLRPCNKAGCARLTRERYCDDHKQLNNSYDMYRGTAAQRGYNARWRKARASYLSQHPICIRCGHVATVVDHIIAHKGDMHLFWTVSNWQSLCNTCHNRKTATEDGGFGR</sequence>
<keyword evidence="1" id="KW-0540">Nuclease</keyword>
<dbReference type="SMART" id="SM00507">
    <property type="entry name" value="HNHc"/>
    <property type="match status" value="1"/>
</dbReference>
<reference evidence="6 7" key="1">
    <citation type="submission" date="2023-07" db="EMBL/GenBank/DDBJ databases">
        <title>Genomic Encyclopedia of Type Strains, Phase IV (KMG-IV): sequencing the most valuable type-strain genomes for metagenomic binning, comparative biology and taxonomic classification.</title>
        <authorList>
            <person name="Goeker M."/>
        </authorList>
    </citation>
    <scope>NUCLEOTIDE SEQUENCE [LARGE SCALE GENOMIC DNA]</scope>
    <source>
        <strain evidence="6 7">DSM 19598</strain>
    </source>
</reference>
<organism evidence="6 7">
    <name type="scientific">Mesobacillus stamsii</name>
    <dbReference type="NCBI Taxonomy" id="225347"/>
    <lineage>
        <taxon>Bacteria</taxon>
        <taxon>Bacillati</taxon>
        <taxon>Bacillota</taxon>
        <taxon>Bacilli</taxon>
        <taxon>Bacillales</taxon>
        <taxon>Bacillaceae</taxon>
        <taxon>Mesobacillus</taxon>
    </lineage>
</organism>
<protein>
    <recommendedName>
        <fullName evidence="4">Putative HNH nuclease YajD</fullName>
    </recommendedName>
</protein>
<evidence type="ECO:0000256" key="1">
    <source>
        <dbReference type="ARBA" id="ARBA00022722"/>
    </source>
</evidence>
<dbReference type="Pfam" id="PF01844">
    <property type="entry name" value="HNH"/>
    <property type="match status" value="1"/>
</dbReference>
<dbReference type="InterPro" id="IPR002711">
    <property type="entry name" value="HNH"/>
</dbReference>
<evidence type="ECO:0000256" key="2">
    <source>
        <dbReference type="ARBA" id="ARBA00022801"/>
    </source>
</evidence>
<evidence type="ECO:0000256" key="4">
    <source>
        <dbReference type="ARBA" id="ARBA00040194"/>
    </source>
</evidence>
<name>A0ABU0FWD0_9BACI</name>
<dbReference type="RefSeq" id="WP_307192006.1">
    <property type="nucleotide sequence ID" value="NZ_JAUSUN010000013.1"/>
</dbReference>
<dbReference type="GO" id="GO:0016787">
    <property type="term" value="F:hydrolase activity"/>
    <property type="evidence" value="ECO:0007669"/>
    <property type="project" value="UniProtKB-KW"/>
</dbReference>
<dbReference type="PANTHER" id="PTHR41286:SF1">
    <property type="entry name" value="HNH NUCLEASE YAJD-RELATED"/>
    <property type="match status" value="1"/>
</dbReference>
<dbReference type="InterPro" id="IPR003615">
    <property type="entry name" value="HNH_nuc"/>
</dbReference>
<dbReference type="CDD" id="cd00085">
    <property type="entry name" value="HNHc"/>
    <property type="match status" value="1"/>
</dbReference>
<evidence type="ECO:0000313" key="6">
    <source>
        <dbReference type="EMBL" id="MDQ0414223.1"/>
    </source>
</evidence>
<dbReference type="Proteomes" id="UP001242313">
    <property type="component" value="Unassembled WGS sequence"/>
</dbReference>
<gene>
    <name evidence="6" type="ORF">J2S25_002430</name>
</gene>
<evidence type="ECO:0000259" key="5">
    <source>
        <dbReference type="SMART" id="SM00507"/>
    </source>
</evidence>
<accession>A0ABU0FWD0</accession>
<dbReference type="EMBL" id="JAUSUN010000013">
    <property type="protein sequence ID" value="MDQ0414223.1"/>
    <property type="molecule type" value="Genomic_DNA"/>
</dbReference>